<name>A0A3S4HJN7_CHRVL</name>
<evidence type="ECO:0000313" key="1">
    <source>
        <dbReference type="EMBL" id="VEB43654.1"/>
    </source>
</evidence>
<evidence type="ECO:0000313" key="2">
    <source>
        <dbReference type="Proteomes" id="UP000275777"/>
    </source>
</evidence>
<protein>
    <submittedName>
        <fullName evidence="1">Uncharacterized protein</fullName>
    </submittedName>
</protein>
<accession>A0A3S4HJN7</accession>
<organism evidence="1 2">
    <name type="scientific">Chromobacterium violaceum</name>
    <dbReference type="NCBI Taxonomy" id="536"/>
    <lineage>
        <taxon>Bacteria</taxon>
        <taxon>Pseudomonadati</taxon>
        <taxon>Pseudomonadota</taxon>
        <taxon>Betaproteobacteria</taxon>
        <taxon>Neisseriales</taxon>
        <taxon>Chromobacteriaceae</taxon>
        <taxon>Chromobacterium</taxon>
    </lineage>
</organism>
<dbReference type="EMBL" id="LR134182">
    <property type="protein sequence ID" value="VEB43654.1"/>
    <property type="molecule type" value="Genomic_DNA"/>
</dbReference>
<gene>
    <name evidence="1" type="ORF">NCTC9695_04113</name>
</gene>
<proteinExistence type="predicted"/>
<reference evidence="1 2" key="1">
    <citation type="submission" date="2018-12" db="EMBL/GenBank/DDBJ databases">
        <authorList>
            <consortium name="Pathogen Informatics"/>
        </authorList>
    </citation>
    <scope>NUCLEOTIDE SEQUENCE [LARGE SCALE GENOMIC DNA]</scope>
    <source>
        <strain evidence="1 2">NCTC9695</strain>
    </source>
</reference>
<dbReference type="AlphaFoldDB" id="A0A3S4HJN7"/>
<sequence length="52" mass="5403">MSGEAVSSMPVWLRLGRVSNLPTVLSNALAAACWLGIRRAPLDAQSLAALPA</sequence>
<dbReference type="Proteomes" id="UP000275777">
    <property type="component" value="Chromosome"/>
</dbReference>